<gene>
    <name evidence="2" type="ORF">E3T55_08845</name>
</gene>
<protein>
    <submittedName>
        <fullName evidence="2">GlcNAc-PI de-N-acetylase</fullName>
    </submittedName>
</protein>
<evidence type="ECO:0000313" key="2">
    <source>
        <dbReference type="EMBL" id="TFD50522.1"/>
    </source>
</evidence>
<keyword evidence="3" id="KW-1185">Reference proteome</keyword>
<organism evidence="2 3">
    <name type="scientific">Cryobacterium frigoriphilum</name>
    <dbReference type="NCBI Taxonomy" id="1259150"/>
    <lineage>
        <taxon>Bacteria</taxon>
        <taxon>Bacillati</taxon>
        <taxon>Actinomycetota</taxon>
        <taxon>Actinomycetes</taxon>
        <taxon>Micrococcales</taxon>
        <taxon>Microbacteriaceae</taxon>
        <taxon>Cryobacterium</taxon>
    </lineage>
</organism>
<dbReference type="PANTHER" id="PTHR12993">
    <property type="entry name" value="N-ACETYLGLUCOSAMINYL-PHOSPHATIDYLINOSITOL DE-N-ACETYLASE-RELATED"/>
    <property type="match status" value="1"/>
</dbReference>
<dbReference type="RefSeq" id="WP_134519197.1">
    <property type="nucleotide sequence ID" value="NZ_SOHE01000041.1"/>
</dbReference>
<evidence type="ECO:0000256" key="1">
    <source>
        <dbReference type="ARBA" id="ARBA00022833"/>
    </source>
</evidence>
<dbReference type="Gene3D" id="3.40.50.10320">
    <property type="entry name" value="LmbE-like"/>
    <property type="match status" value="1"/>
</dbReference>
<dbReference type="SUPFAM" id="SSF102588">
    <property type="entry name" value="LmbE-like"/>
    <property type="match status" value="1"/>
</dbReference>
<name>A0A4R9A212_9MICO</name>
<evidence type="ECO:0000313" key="3">
    <source>
        <dbReference type="Proteomes" id="UP000297447"/>
    </source>
</evidence>
<dbReference type="InterPro" id="IPR003737">
    <property type="entry name" value="GlcNAc_PI_deacetylase-related"/>
</dbReference>
<dbReference type="EMBL" id="SOHE01000041">
    <property type="protein sequence ID" value="TFD50522.1"/>
    <property type="molecule type" value="Genomic_DNA"/>
</dbReference>
<proteinExistence type="predicted"/>
<dbReference type="Proteomes" id="UP000297447">
    <property type="component" value="Unassembled WGS sequence"/>
</dbReference>
<comment type="caution">
    <text evidence="2">The sequence shown here is derived from an EMBL/GenBank/DDBJ whole genome shotgun (WGS) entry which is preliminary data.</text>
</comment>
<sequence length="252" mass="26993">MTPRPTSLLDGCHTVMFVHAHPDDETITTGALIAELVARGIRVCLLTATRGERGEVVAGTLTGLEGTAELAAERERELQRATDALGISQRFWLGEAPALADPLSARRYRDSGMEWIRPGLAGPAGDVHDDALVRAPLTAVVADVAALLRHIRPSLVVSYDNDGGYGHPDHVRVAEATLRAGRACGIRFAEIVATPGVDVEWFDLESRRNTVTDALRQHASQLTVDGTDIVHSGGQREAITTSIGLRVTQNSV</sequence>
<dbReference type="InterPro" id="IPR024078">
    <property type="entry name" value="LmbE-like_dom_sf"/>
</dbReference>
<accession>A0A4R9A212</accession>
<reference evidence="2 3" key="1">
    <citation type="submission" date="2019-03" db="EMBL/GenBank/DDBJ databases">
        <title>Genomics of glacier-inhabiting Cryobacterium strains.</title>
        <authorList>
            <person name="Liu Q."/>
            <person name="Xin Y.-H."/>
        </authorList>
    </citation>
    <scope>NUCLEOTIDE SEQUENCE [LARGE SCALE GENOMIC DNA]</scope>
    <source>
        <strain evidence="2 3">Hh14</strain>
    </source>
</reference>
<dbReference type="Pfam" id="PF02585">
    <property type="entry name" value="PIG-L"/>
    <property type="match status" value="1"/>
</dbReference>
<dbReference type="GO" id="GO:0016811">
    <property type="term" value="F:hydrolase activity, acting on carbon-nitrogen (but not peptide) bonds, in linear amides"/>
    <property type="evidence" value="ECO:0007669"/>
    <property type="project" value="TreeGrafter"/>
</dbReference>
<keyword evidence="1" id="KW-0862">Zinc</keyword>
<dbReference type="OrthoDB" id="158614at2"/>
<dbReference type="AlphaFoldDB" id="A0A4R9A212"/>
<dbReference type="GO" id="GO:0016137">
    <property type="term" value="P:glycoside metabolic process"/>
    <property type="evidence" value="ECO:0007669"/>
    <property type="project" value="UniProtKB-ARBA"/>
</dbReference>
<dbReference type="PANTHER" id="PTHR12993:SF26">
    <property type="entry name" value="1D-MYO-INOSITOL 2-ACETAMIDO-2-DEOXY-ALPHA-D-GLUCOPYRANOSIDE DEACETYLASE"/>
    <property type="match status" value="1"/>
</dbReference>